<evidence type="ECO:0000313" key="2">
    <source>
        <dbReference type="EMBL" id="OMP08298.1"/>
    </source>
</evidence>
<gene>
    <name evidence="2" type="ORF">COLO4_06606</name>
</gene>
<proteinExistence type="predicted"/>
<name>A0A1R3KMS2_9ROSI</name>
<protein>
    <submittedName>
        <fullName evidence="2">Uncharacterized protein</fullName>
    </submittedName>
</protein>
<dbReference type="OrthoDB" id="10533152at2759"/>
<dbReference type="EMBL" id="AWUE01012805">
    <property type="protein sequence ID" value="OMP08298.1"/>
    <property type="molecule type" value="Genomic_DNA"/>
</dbReference>
<evidence type="ECO:0000313" key="3">
    <source>
        <dbReference type="Proteomes" id="UP000187203"/>
    </source>
</evidence>
<dbReference type="Proteomes" id="UP000187203">
    <property type="component" value="Unassembled WGS sequence"/>
</dbReference>
<keyword evidence="3" id="KW-1185">Reference proteome</keyword>
<organism evidence="2 3">
    <name type="scientific">Corchorus olitorius</name>
    <dbReference type="NCBI Taxonomy" id="93759"/>
    <lineage>
        <taxon>Eukaryota</taxon>
        <taxon>Viridiplantae</taxon>
        <taxon>Streptophyta</taxon>
        <taxon>Embryophyta</taxon>
        <taxon>Tracheophyta</taxon>
        <taxon>Spermatophyta</taxon>
        <taxon>Magnoliopsida</taxon>
        <taxon>eudicotyledons</taxon>
        <taxon>Gunneridae</taxon>
        <taxon>Pentapetalae</taxon>
        <taxon>rosids</taxon>
        <taxon>malvids</taxon>
        <taxon>Malvales</taxon>
        <taxon>Malvaceae</taxon>
        <taxon>Grewioideae</taxon>
        <taxon>Apeibeae</taxon>
        <taxon>Corchorus</taxon>
    </lineage>
</organism>
<accession>A0A1R3KMS2</accession>
<reference evidence="3" key="1">
    <citation type="submission" date="2013-09" db="EMBL/GenBank/DDBJ databases">
        <title>Corchorus olitorius genome sequencing.</title>
        <authorList>
            <person name="Alam M."/>
            <person name="Haque M.S."/>
            <person name="Islam M.S."/>
            <person name="Emdad E.M."/>
            <person name="Islam M.M."/>
            <person name="Ahmed B."/>
            <person name="Halim A."/>
            <person name="Hossen Q.M.M."/>
            <person name="Hossain M.Z."/>
            <person name="Ahmed R."/>
            <person name="Khan M.M."/>
            <person name="Islam R."/>
            <person name="Rashid M.M."/>
            <person name="Khan S.A."/>
            <person name="Rahman M.S."/>
            <person name="Alam M."/>
            <person name="Yahiya A.S."/>
            <person name="Khan M.S."/>
            <person name="Azam M.S."/>
            <person name="Haque T."/>
            <person name="Lashkar M.Z.H."/>
            <person name="Akhand A.I."/>
            <person name="Morshed G."/>
            <person name="Roy S."/>
            <person name="Uddin K.S."/>
            <person name="Rabeya T."/>
            <person name="Hossain A.S."/>
            <person name="Chowdhury A."/>
            <person name="Snigdha A.R."/>
            <person name="Mortoza M.S."/>
            <person name="Matin S.A."/>
            <person name="Hoque S.M.E."/>
            <person name="Islam M.K."/>
            <person name="Roy D.K."/>
            <person name="Haider R."/>
            <person name="Moosa M.M."/>
            <person name="Elias S.M."/>
            <person name="Hasan A.M."/>
            <person name="Jahan S."/>
            <person name="Shafiuddin M."/>
            <person name="Mahmood N."/>
            <person name="Shommy N.S."/>
        </authorList>
    </citation>
    <scope>NUCLEOTIDE SEQUENCE [LARGE SCALE GENOMIC DNA]</scope>
    <source>
        <strain evidence="3">cv. O-4</strain>
    </source>
</reference>
<comment type="caution">
    <text evidence="2">The sequence shown here is derived from an EMBL/GenBank/DDBJ whole genome shotgun (WGS) entry which is preliminary data.</text>
</comment>
<sequence length="80" mass="9716">MGRREREMHRYELANQTETKTKQGVGKKNGEWGRKSERMFFSRERVLFGGKERPELEFGFFDRRSSSRQKRQAKRDPMFL</sequence>
<evidence type="ECO:0000256" key="1">
    <source>
        <dbReference type="SAM" id="MobiDB-lite"/>
    </source>
</evidence>
<feature type="region of interest" description="Disordered" evidence="1">
    <location>
        <begin position="1"/>
        <end position="33"/>
    </location>
</feature>
<dbReference type="AlphaFoldDB" id="A0A1R3KMS2"/>
<feature type="compositionally biased region" description="Basic and acidic residues" evidence="1">
    <location>
        <begin position="1"/>
        <end position="12"/>
    </location>
</feature>